<dbReference type="FunFam" id="1.10.600.10:FF:000020">
    <property type="entry name" value="Phytoene synthase"/>
    <property type="match status" value="1"/>
</dbReference>
<evidence type="ECO:0000313" key="7">
    <source>
        <dbReference type="Proteomes" id="UP000248863"/>
    </source>
</evidence>
<evidence type="ECO:0000256" key="1">
    <source>
        <dbReference type="ARBA" id="ARBA00004684"/>
    </source>
</evidence>
<dbReference type="SFLD" id="SFLDG01212">
    <property type="entry name" value="Phytoene_synthase_like"/>
    <property type="match status" value="1"/>
</dbReference>
<keyword evidence="4" id="KW-0125">Carotenoid biosynthesis</keyword>
<evidence type="ECO:0000256" key="3">
    <source>
        <dbReference type="ARBA" id="ARBA00022679"/>
    </source>
</evidence>
<dbReference type="EMBL" id="NPEU01000456">
    <property type="protein sequence ID" value="RAI32030.1"/>
    <property type="molecule type" value="Genomic_DNA"/>
</dbReference>
<dbReference type="GO" id="GO:0051996">
    <property type="term" value="F:squalene synthase [NAD(P)H] activity"/>
    <property type="evidence" value="ECO:0007669"/>
    <property type="project" value="InterPro"/>
</dbReference>
<dbReference type="InterPro" id="IPR044843">
    <property type="entry name" value="Trans_IPPS_bact-type"/>
</dbReference>
<dbReference type="PROSITE" id="PS01044">
    <property type="entry name" value="SQUALEN_PHYTOEN_SYN_1"/>
    <property type="match status" value="1"/>
</dbReference>
<evidence type="ECO:0000256" key="5">
    <source>
        <dbReference type="ARBA" id="ARBA00053028"/>
    </source>
</evidence>
<accession>A0A327JZS4</accession>
<dbReference type="PROSITE" id="PS01045">
    <property type="entry name" value="SQUALEN_PHYTOEN_SYN_2"/>
    <property type="match status" value="1"/>
</dbReference>
<comment type="caution">
    <text evidence="6">The sequence shown here is derived from an EMBL/GenBank/DDBJ whole genome shotgun (WGS) entry which is preliminary data.</text>
</comment>
<dbReference type="InterPro" id="IPR019845">
    <property type="entry name" value="Squalene/phytoene_synthase_CS"/>
</dbReference>
<dbReference type="RefSeq" id="WP_111359746.1">
    <property type="nucleotide sequence ID" value="NZ_NHSK01000265.1"/>
</dbReference>
<comment type="cofactor">
    <cofactor evidence="5">
        <name>ATP</name>
        <dbReference type="ChEBI" id="CHEBI:30616"/>
    </cofactor>
</comment>
<dbReference type="OrthoDB" id="9807580at2"/>
<dbReference type="SUPFAM" id="SSF48576">
    <property type="entry name" value="Terpenoid synthases"/>
    <property type="match status" value="1"/>
</dbReference>
<dbReference type="Pfam" id="PF00494">
    <property type="entry name" value="SQS_PSY"/>
    <property type="match status" value="1"/>
</dbReference>
<evidence type="ECO:0000313" key="6">
    <source>
        <dbReference type="EMBL" id="RAI32030.1"/>
    </source>
</evidence>
<keyword evidence="3" id="KW-0808">Transferase</keyword>
<organism evidence="6 7">
    <name type="scientific">Rhodoplanes elegans</name>
    <dbReference type="NCBI Taxonomy" id="29408"/>
    <lineage>
        <taxon>Bacteria</taxon>
        <taxon>Pseudomonadati</taxon>
        <taxon>Pseudomonadota</taxon>
        <taxon>Alphaproteobacteria</taxon>
        <taxon>Hyphomicrobiales</taxon>
        <taxon>Nitrobacteraceae</taxon>
        <taxon>Rhodoplanes</taxon>
    </lineage>
</organism>
<proteinExistence type="inferred from homology"/>
<dbReference type="AlphaFoldDB" id="A0A327JZS4"/>
<dbReference type="SFLD" id="SFLDS00005">
    <property type="entry name" value="Isoprenoid_Synthase_Type_I"/>
    <property type="match status" value="1"/>
</dbReference>
<dbReference type="InterPro" id="IPR002060">
    <property type="entry name" value="Squ/phyt_synthse"/>
</dbReference>
<dbReference type="InterPro" id="IPR008949">
    <property type="entry name" value="Isoprenoid_synthase_dom_sf"/>
</dbReference>
<reference evidence="6 7" key="1">
    <citation type="submission" date="2017-07" db="EMBL/GenBank/DDBJ databases">
        <title>Draft Genome Sequences of Select Purple Nonsulfur Bacteria.</title>
        <authorList>
            <person name="Lasarre B."/>
            <person name="Mckinlay J.B."/>
        </authorList>
    </citation>
    <scope>NUCLEOTIDE SEQUENCE [LARGE SCALE GENOMIC DNA]</scope>
    <source>
        <strain evidence="6 7">DSM 11907</strain>
    </source>
</reference>
<dbReference type="GO" id="GO:0004311">
    <property type="term" value="F:geranylgeranyl diphosphate synthase activity"/>
    <property type="evidence" value="ECO:0007669"/>
    <property type="project" value="InterPro"/>
</dbReference>
<sequence length="365" mass="40448">MVPIWLENPKASEEDVAACRAMIRQGSRTFFAASLLLPCAVRSPAYTLYAFCRFADDEVDGEDSEKDAVARLRERLALAYEGRPLPTATDRAFADMVARYAIPRAIPEALLEGLGWDTEGRRYEDLSGVFAYSARVAATVGAMMTLLMGVRDPATLARACDLGVAMQITNICRDIGEDARMGRIYMPLAWMREEGLDPDAWLADPVFDDRIARVVARMLAAADVLYTRAEAGIAKLPFGCRPGILAARIMYAEIGRVIEANGLDSVSQRAYVPGRRKLELLARAFATAPLVPKAEPIEPLAETRFLVEAVEAHQLGRVRPDPARTAWWDLNRRVVWVLDLFERLGQREISASDRGRGASFVRLET</sequence>
<dbReference type="SFLD" id="SFLDG01018">
    <property type="entry name" value="Squalene/Phytoene_Synthase_Lik"/>
    <property type="match status" value="1"/>
</dbReference>
<dbReference type="Proteomes" id="UP000248863">
    <property type="component" value="Unassembled WGS sequence"/>
</dbReference>
<evidence type="ECO:0000256" key="2">
    <source>
        <dbReference type="ARBA" id="ARBA00006251"/>
    </source>
</evidence>
<dbReference type="InterPro" id="IPR033904">
    <property type="entry name" value="Trans_IPPS_HH"/>
</dbReference>
<keyword evidence="7" id="KW-1185">Reference proteome</keyword>
<dbReference type="CDD" id="cd00683">
    <property type="entry name" value="Trans_IPPS_HH"/>
    <property type="match status" value="1"/>
</dbReference>
<dbReference type="Gene3D" id="1.10.600.10">
    <property type="entry name" value="Farnesyl Diphosphate Synthase"/>
    <property type="match status" value="1"/>
</dbReference>
<gene>
    <name evidence="6" type="ORF">CH338_24860</name>
</gene>
<name>A0A327JZS4_9BRAD</name>
<protein>
    <submittedName>
        <fullName evidence="6">Phytoene synthase</fullName>
    </submittedName>
</protein>
<dbReference type="GO" id="GO:0016117">
    <property type="term" value="P:carotenoid biosynthetic process"/>
    <property type="evidence" value="ECO:0007669"/>
    <property type="project" value="UniProtKB-KW"/>
</dbReference>
<comment type="pathway">
    <text evidence="1">Carotenoid biosynthesis; phytoene biosynthesis.</text>
</comment>
<comment type="similarity">
    <text evidence="2">Belongs to the phytoene/squalene synthase family.</text>
</comment>
<dbReference type="PANTHER" id="PTHR31480">
    <property type="entry name" value="BIFUNCTIONAL LYCOPENE CYCLASE/PHYTOENE SYNTHASE"/>
    <property type="match status" value="1"/>
</dbReference>
<evidence type="ECO:0000256" key="4">
    <source>
        <dbReference type="ARBA" id="ARBA00022746"/>
    </source>
</evidence>